<dbReference type="EMBL" id="JAKZEL010000001">
    <property type="protein sequence ID" value="KAI4548534.1"/>
    <property type="molecule type" value="Genomic_DNA"/>
</dbReference>
<name>A0AAD4UPB7_OVIAM</name>
<accession>A0AAD4UPB7</accession>
<comment type="caution">
    <text evidence="1">The sequence shown here is derived from an EMBL/GenBank/DDBJ whole genome shotgun (WGS) entry which is preliminary data.</text>
</comment>
<evidence type="ECO:0000313" key="1">
    <source>
        <dbReference type="EMBL" id="KAI4548534.1"/>
    </source>
</evidence>
<proteinExistence type="predicted"/>
<keyword evidence="2" id="KW-1185">Reference proteome</keyword>
<dbReference type="AlphaFoldDB" id="A0AAD4UPB7"/>
<dbReference type="Proteomes" id="UP001214576">
    <property type="component" value="Unassembled WGS sequence"/>
</dbReference>
<organism evidence="1 2">
    <name type="scientific">Ovis ammon polii</name>
    <dbReference type="NCBI Taxonomy" id="230172"/>
    <lineage>
        <taxon>Eukaryota</taxon>
        <taxon>Metazoa</taxon>
        <taxon>Chordata</taxon>
        <taxon>Craniata</taxon>
        <taxon>Vertebrata</taxon>
        <taxon>Euteleostomi</taxon>
        <taxon>Mammalia</taxon>
        <taxon>Eutheria</taxon>
        <taxon>Laurasiatheria</taxon>
        <taxon>Artiodactyla</taxon>
        <taxon>Ruminantia</taxon>
        <taxon>Pecora</taxon>
        <taxon>Bovidae</taxon>
        <taxon>Caprinae</taxon>
        <taxon>Ovis</taxon>
    </lineage>
</organism>
<protein>
    <submittedName>
        <fullName evidence="1">Uncharacterized protein</fullName>
    </submittedName>
</protein>
<gene>
    <name evidence="1" type="ORF">MG293_000864</name>
</gene>
<evidence type="ECO:0000313" key="2">
    <source>
        <dbReference type="Proteomes" id="UP001214576"/>
    </source>
</evidence>
<reference evidence="1" key="1">
    <citation type="submission" date="2022-03" db="EMBL/GenBank/DDBJ databases">
        <title>Genomic analyses of argali, domestic sheep and their hybrids provide insights into chromosomal evolution, heterosis and genetic basis of agronomic traits.</title>
        <authorList>
            <person name="Li M."/>
        </authorList>
    </citation>
    <scope>NUCLEOTIDE SEQUENCE</scope>
    <source>
        <strain evidence="1">CAU-MHL-2022a</strain>
        <tissue evidence="1">Skin</tissue>
    </source>
</reference>
<sequence>MMTLQYDFHFISVSTEIGNCANILLSEWYLVPVSSLFLEIPRVNLIVVPHRSLVGQYSLLRGPAPSIAACASTLVDLNFVSSILSFKDDLILDALVLVGVVVLSDTVSHPVTGKKPMELFWKKDESLTRIMYNCLKSRKRVPYYTEWQFNILGFPGSSVVKNPPINAGEVGSVYDLFFIHRVSSILLVKKYGRSGFGKELKIIRFRTI</sequence>